<name>A0ABW5RMP9_9BACI</name>
<protein>
    <submittedName>
        <fullName evidence="6">ABC transporter ATP-binding protein</fullName>
    </submittedName>
</protein>
<reference evidence="7" key="1">
    <citation type="journal article" date="2019" name="Int. J. Syst. Evol. Microbiol.">
        <title>The Global Catalogue of Microorganisms (GCM) 10K type strain sequencing project: providing services to taxonomists for standard genome sequencing and annotation.</title>
        <authorList>
            <consortium name="The Broad Institute Genomics Platform"/>
            <consortium name="The Broad Institute Genome Sequencing Center for Infectious Disease"/>
            <person name="Wu L."/>
            <person name="Ma J."/>
        </authorList>
    </citation>
    <scope>NUCLEOTIDE SEQUENCE [LARGE SCALE GENOMIC DNA]</scope>
    <source>
        <strain evidence="7">KCTC 3913</strain>
    </source>
</reference>
<evidence type="ECO:0000259" key="5">
    <source>
        <dbReference type="PROSITE" id="PS50893"/>
    </source>
</evidence>
<proteinExistence type="predicted"/>
<dbReference type="Gene3D" id="3.40.50.300">
    <property type="entry name" value="P-loop containing nucleotide triphosphate hydrolases"/>
    <property type="match status" value="1"/>
</dbReference>
<keyword evidence="1" id="KW-0813">Transport</keyword>
<dbReference type="PROSITE" id="PS00211">
    <property type="entry name" value="ABC_TRANSPORTER_1"/>
    <property type="match status" value="1"/>
</dbReference>
<keyword evidence="4" id="KW-1278">Translocase</keyword>
<dbReference type="Proteomes" id="UP001597506">
    <property type="component" value="Unassembled WGS sequence"/>
</dbReference>
<dbReference type="InterPro" id="IPR050166">
    <property type="entry name" value="ABC_transporter_ATP-bind"/>
</dbReference>
<keyword evidence="7" id="KW-1185">Reference proteome</keyword>
<evidence type="ECO:0000256" key="4">
    <source>
        <dbReference type="ARBA" id="ARBA00022967"/>
    </source>
</evidence>
<feature type="domain" description="ABC transporter" evidence="5">
    <location>
        <begin position="3"/>
        <end position="231"/>
    </location>
</feature>
<dbReference type="GO" id="GO:0005524">
    <property type="term" value="F:ATP binding"/>
    <property type="evidence" value="ECO:0007669"/>
    <property type="project" value="UniProtKB-KW"/>
</dbReference>
<organism evidence="6 7">
    <name type="scientific">Bacillus seohaeanensis</name>
    <dbReference type="NCBI Taxonomy" id="284580"/>
    <lineage>
        <taxon>Bacteria</taxon>
        <taxon>Bacillati</taxon>
        <taxon>Bacillota</taxon>
        <taxon>Bacilli</taxon>
        <taxon>Bacillales</taxon>
        <taxon>Bacillaceae</taxon>
        <taxon>Bacillus</taxon>
    </lineage>
</organism>
<dbReference type="PANTHER" id="PTHR42788">
    <property type="entry name" value="TAURINE IMPORT ATP-BINDING PROTEIN-RELATED"/>
    <property type="match status" value="1"/>
</dbReference>
<dbReference type="PROSITE" id="PS50893">
    <property type="entry name" value="ABC_TRANSPORTER_2"/>
    <property type="match status" value="1"/>
</dbReference>
<dbReference type="SUPFAM" id="SSF52540">
    <property type="entry name" value="P-loop containing nucleoside triphosphate hydrolases"/>
    <property type="match status" value="1"/>
</dbReference>
<comment type="caution">
    <text evidence="6">The sequence shown here is derived from an EMBL/GenBank/DDBJ whole genome shotgun (WGS) entry which is preliminary data.</text>
</comment>
<dbReference type="PANTHER" id="PTHR42788:SF13">
    <property type="entry name" value="ALIPHATIC SULFONATES IMPORT ATP-BINDING PROTEIN SSUB"/>
    <property type="match status" value="1"/>
</dbReference>
<dbReference type="RefSeq" id="WP_377932704.1">
    <property type="nucleotide sequence ID" value="NZ_JBHUMF010000008.1"/>
</dbReference>
<dbReference type="InterPro" id="IPR017871">
    <property type="entry name" value="ABC_transporter-like_CS"/>
</dbReference>
<keyword evidence="3 6" id="KW-0067">ATP-binding</keyword>
<dbReference type="SMART" id="SM00382">
    <property type="entry name" value="AAA"/>
    <property type="match status" value="1"/>
</dbReference>
<accession>A0ABW5RMP9</accession>
<evidence type="ECO:0000256" key="1">
    <source>
        <dbReference type="ARBA" id="ARBA00022448"/>
    </source>
</evidence>
<sequence>MSIVIDDLRLAYDKKVPILDNINLEIQKGECISIIGKSGCGKSSLLKCVAGLTANYEGRVFIHDELIQEPHEHVSYLFQTPILLEWRSVLDNVLLPLELKRKVMKEDRNKAKQMMKLVGLQDAAYKYPHECSGGMKARVALARMLITEPDVLLLDEPFSSLDAITKGQLQKELLNISQVMKPTIILVTHDIEEAVLLSDRVVLLGGKPACISKEFWLDLDEKRDASIRFSERFVNVVAEIYESVEHL</sequence>
<evidence type="ECO:0000313" key="7">
    <source>
        <dbReference type="Proteomes" id="UP001597506"/>
    </source>
</evidence>
<dbReference type="InterPro" id="IPR003593">
    <property type="entry name" value="AAA+_ATPase"/>
</dbReference>
<dbReference type="InterPro" id="IPR003439">
    <property type="entry name" value="ABC_transporter-like_ATP-bd"/>
</dbReference>
<evidence type="ECO:0000313" key="6">
    <source>
        <dbReference type="EMBL" id="MFD2679784.1"/>
    </source>
</evidence>
<dbReference type="InterPro" id="IPR027417">
    <property type="entry name" value="P-loop_NTPase"/>
</dbReference>
<evidence type="ECO:0000256" key="2">
    <source>
        <dbReference type="ARBA" id="ARBA00022741"/>
    </source>
</evidence>
<keyword evidence="2" id="KW-0547">Nucleotide-binding</keyword>
<gene>
    <name evidence="6" type="ORF">ACFSUL_03355</name>
</gene>
<dbReference type="CDD" id="cd03293">
    <property type="entry name" value="ABC_NrtD_SsuB_transporters"/>
    <property type="match status" value="1"/>
</dbReference>
<evidence type="ECO:0000256" key="3">
    <source>
        <dbReference type="ARBA" id="ARBA00022840"/>
    </source>
</evidence>
<dbReference type="Pfam" id="PF00005">
    <property type="entry name" value="ABC_tran"/>
    <property type="match status" value="1"/>
</dbReference>
<dbReference type="EMBL" id="JBHUMF010000008">
    <property type="protein sequence ID" value="MFD2679784.1"/>
    <property type="molecule type" value="Genomic_DNA"/>
</dbReference>